<organism evidence="2 3">
    <name type="scientific">Microbacterium betulae</name>
    <dbReference type="NCBI Taxonomy" id="2981139"/>
    <lineage>
        <taxon>Bacteria</taxon>
        <taxon>Bacillati</taxon>
        <taxon>Actinomycetota</taxon>
        <taxon>Actinomycetes</taxon>
        <taxon>Micrococcales</taxon>
        <taxon>Microbacteriaceae</taxon>
        <taxon>Microbacterium</taxon>
    </lineage>
</organism>
<dbReference type="Proteomes" id="UP001305498">
    <property type="component" value="Chromosome"/>
</dbReference>
<evidence type="ECO:0000313" key="3">
    <source>
        <dbReference type="Proteomes" id="UP001305498"/>
    </source>
</evidence>
<keyword evidence="3" id="KW-1185">Reference proteome</keyword>
<dbReference type="KEGG" id="mbet:N8K70_03510"/>
<evidence type="ECO:0000313" key="2">
    <source>
        <dbReference type="EMBL" id="WOF23759.1"/>
    </source>
</evidence>
<dbReference type="InterPro" id="IPR018656">
    <property type="entry name" value="DUF2087"/>
</dbReference>
<dbReference type="Pfam" id="PF09860">
    <property type="entry name" value="DUF2087"/>
    <property type="match status" value="1"/>
</dbReference>
<evidence type="ECO:0000259" key="1">
    <source>
        <dbReference type="Pfam" id="PF09860"/>
    </source>
</evidence>
<dbReference type="RefSeq" id="WP_317140230.1">
    <property type="nucleotide sequence ID" value="NZ_CP118157.1"/>
</dbReference>
<gene>
    <name evidence="2" type="ORF">N8K70_03510</name>
</gene>
<dbReference type="AlphaFoldDB" id="A0AA97I6E0"/>
<accession>A0AA97I6E0</accession>
<proteinExistence type="predicted"/>
<protein>
    <submittedName>
        <fullName evidence="2">DUF2087 domain-containing protein</fullName>
    </submittedName>
</protein>
<sequence length="166" mass="18033">MTRPEGWRPVAAALANDDARRVWAGLVMGRTIEEAAASLSPSRRARVVGQLVAAGLVREGDDHAADGDVFRRLLAKAAPPPRPTGAERFLTSSGRVDRYPSALAEREELLRLVAARAMSPGETVAEPAPNERLRVLADDVALLRRHLVDHGILERARDGSSYRLTD</sequence>
<reference evidence="2 3" key="1">
    <citation type="submission" date="2023-02" db="EMBL/GenBank/DDBJ databases">
        <title>Microbacterium betulae sp. nov., isolated from birch wood.</title>
        <authorList>
            <person name="Pasciak M."/>
            <person name="Pawlik K.J."/>
            <person name="Martynowski D."/>
            <person name="Laczmanski L."/>
            <person name="Ciekot J."/>
            <person name="Szponar B."/>
            <person name="Wojcik-Fatla A."/>
            <person name="Mackiewicz B."/>
            <person name="Farian E."/>
            <person name="Cholewa G."/>
            <person name="Cholewa A."/>
            <person name="Dutkiewicz J."/>
        </authorList>
    </citation>
    <scope>NUCLEOTIDE SEQUENCE [LARGE SCALE GENOMIC DNA]</scope>
    <source>
        <strain evidence="2 3">AB</strain>
    </source>
</reference>
<feature type="domain" description="DUF2087" evidence="1">
    <location>
        <begin position="95"/>
        <end position="163"/>
    </location>
</feature>
<dbReference type="EMBL" id="CP118157">
    <property type="protein sequence ID" value="WOF23759.1"/>
    <property type="molecule type" value="Genomic_DNA"/>
</dbReference>
<name>A0AA97I6E0_9MICO</name>